<gene>
    <name evidence="1" type="ORF">BN961_00696</name>
</gene>
<evidence type="ECO:0000313" key="2">
    <source>
        <dbReference type="Proteomes" id="UP000035762"/>
    </source>
</evidence>
<dbReference type="AlphaFoldDB" id="A0A090N6R4"/>
<dbReference type="STRING" id="1035.BN961_00696"/>
<keyword evidence="2" id="KW-1185">Reference proteome</keyword>
<accession>A0A090N6R4</accession>
<sequence length="43" mass="4370">MSSGMTYAAQGRAVLAAGFTVRPAAALKVRASLLGGLLLLIRP</sequence>
<reference evidence="1 2" key="1">
    <citation type="journal article" date="2014" name="Genome Announc.">
        <title>Genome Sequence of Afipia felis Strain 76713, Isolated in Hospital Water Using an Amoeba Co-Culture Procedure.</title>
        <authorList>
            <person name="Benamar S."/>
            <person name="La Scola B."/>
            <person name="Croce O."/>
        </authorList>
    </citation>
    <scope>NUCLEOTIDE SEQUENCE [LARGE SCALE GENOMIC DNA]</scope>
    <source>
        <strain evidence="1 2">76713</strain>
    </source>
</reference>
<proteinExistence type="predicted"/>
<dbReference type="EMBL" id="CCAZ020000001">
    <property type="protein sequence ID" value="CEG07308.1"/>
    <property type="molecule type" value="Genomic_DNA"/>
</dbReference>
<name>A0A090N6R4_AFIFE</name>
<dbReference type="Proteomes" id="UP000035762">
    <property type="component" value="Unassembled WGS sequence"/>
</dbReference>
<organism evidence="1 2">
    <name type="scientific">Afipia felis</name>
    <name type="common">Cat scratch disease bacillus</name>
    <dbReference type="NCBI Taxonomy" id="1035"/>
    <lineage>
        <taxon>Bacteria</taxon>
        <taxon>Pseudomonadati</taxon>
        <taxon>Pseudomonadota</taxon>
        <taxon>Alphaproteobacteria</taxon>
        <taxon>Hyphomicrobiales</taxon>
        <taxon>Nitrobacteraceae</taxon>
        <taxon>Afipia</taxon>
    </lineage>
</organism>
<comment type="caution">
    <text evidence="1">The sequence shown here is derived from an EMBL/GenBank/DDBJ whole genome shotgun (WGS) entry which is preliminary data.</text>
</comment>
<evidence type="ECO:0000313" key="1">
    <source>
        <dbReference type="EMBL" id="CEG07308.1"/>
    </source>
</evidence>
<protein>
    <submittedName>
        <fullName evidence="1">Uncharacterized protein</fullName>
    </submittedName>
</protein>